<dbReference type="InterPro" id="IPR028203">
    <property type="entry name" value="PSII_CF48-like_dom"/>
</dbReference>
<dbReference type="Gene3D" id="2.130.10.10">
    <property type="entry name" value="YVTN repeat-like/Quinoprotein amine dehydrogenase"/>
    <property type="match status" value="2"/>
</dbReference>
<gene>
    <name evidence="5" type="ORF">KEM09_19015</name>
</gene>
<dbReference type="PANTHER" id="PTHR47199">
    <property type="entry name" value="PHOTOSYSTEM II STABILITY/ASSEMBLY FACTOR HCF136, CHLOROPLASTIC"/>
    <property type="match status" value="1"/>
</dbReference>
<protein>
    <recommendedName>
        <fullName evidence="4">Photosynthesis system II assembly factor Ycf48/Hcf136-like domain-containing protein</fullName>
    </recommendedName>
</protein>
<dbReference type="PROSITE" id="PS51257">
    <property type="entry name" value="PROKAR_LIPOPROTEIN"/>
    <property type="match status" value="1"/>
</dbReference>
<proteinExistence type="predicted"/>
<dbReference type="Proteomes" id="UP000721861">
    <property type="component" value="Unassembled WGS sequence"/>
</dbReference>
<dbReference type="EMBL" id="JAGUCN010000029">
    <property type="protein sequence ID" value="MBS2213509.1"/>
    <property type="molecule type" value="Genomic_DNA"/>
</dbReference>
<sequence length="351" mass="37758">MNKHLYLIHCLMASLMLLMAACTSTPQPSFTFTELVTPTQASIRGLSVINNQCIWLSGSGGTILRSNDGGGTWHDCSISHEAGNDFRSIHALDSLHAFVIGVNNPAIIYQTSNGGRAWQTVDTLSGDGLFFNSLKFATSRKALAVSDPVDGRFMILRSTDGGQSWKRSQQVPTALPGESNFAASNTCIEYLDNGYAWMASGGPAARIYLTQDDGINWRVVSTPMKAQSVADGIYSVAFSNAQKGIAVGGNYMHPEHNDSIAAYTSDGGLSWQLAQSMPTGFRSCVQYVTVEDTQLAVAMGKTGYDYSMDDGKNWLHGGEEGYYTLRPVPGEASAYAAGANGRVARLTIQFK</sequence>
<keyword evidence="1" id="KW-0602">Photosynthesis</keyword>
<reference evidence="5 6" key="1">
    <citation type="journal article" date="2014" name="Int. J. Syst. Evol. Microbiol.">
        <title>Carboxylicivirga gen. nov. in the family Marinilabiliaceae with two novel species, Carboxylicivirga mesophila sp. nov. and Carboxylicivirga taeanensis sp. nov., and reclassification of Cytophaga fermentans as Saccharicrinis fermentans gen. nov., comb. nov.</title>
        <authorList>
            <person name="Yang S.H."/>
            <person name="Seo H.S."/>
            <person name="Woo J.H."/>
            <person name="Oh H.M."/>
            <person name="Jang H."/>
            <person name="Lee J.H."/>
            <person name="Kim S.J."/>
            <person name="Kwon K.K."/>
        </authorList>
    </citation>
    <scope>NUCLEOTIDE SEQUENCE [LARGE SCALE GENOMIC DNA]</scope>
    <source>
        <strain evidence="5 6">JCM 18290</strain>
    </source>
</reference>
<keyword evidence="3" id="KW-0732">Signal</keyword>
<evidence type="ECO:0000256" key="1">
    <source>
        <dbReference type="ARBA" id="ARBA00022531"/>
    </source>
</evidence>
<evidence type="ECO:0000256" key="2">
    <source>
        <dbReference type="ARBA" id="ARBA00023276"/>
    </source>
</evidence>
<feature type="chain" id="PRO_5046464900" description="Photosynthesis system II assembly factor Ycf48/Hcf136-like domain-containing protein" evidence="3">
    <location>
        <begin position="21"/>
        <end position="351"/>
    </location>
</feature>
<evidence type="ECO:0000259" key="4">
    <source>
        <dbReference type="Pfam" id="PF14870"/>
    </source>
</evidence>
<accession>A0ABS5KEM6</accession>
<keyword evidence="2" id="KW-0604">Photosystem II</keyword>
<dbReference type="Pfam" id="PF14870">
    <property type="entry name" value="PSII_BNR"/>
    <property type="match status" value="1"/>
</dbReference>
<evidence type="ECO:0000313" key="6">
    <source>
        <dbReference type="Proteomes" id="UP000721861"/>
    </source>
</evidence>
<dbReference type="RefSeq" id="WP_212230738.1">
    <property type="nucleotide sequence ID" value="NZ_JAGUCN010000029.1"/>
</dbReference>
<feature type="signal peptide" evidence="3">
    <location>
        <begin position="1"/>
        <end position="20"/>
    </location>
</feature>
<dbReference type="InterPro" id="IPR015943">
    <property type="entry name" value="WD40/YVTN_repeat-like_dom_sf"/>
</dbReference>
<dbReference type="SUPFAM" id="SSF110296">
    <property type="entry name" value="Oligoxyloglucan reducing end-specific cellobiohydrolase"/>
    <property type="match status" value="1"/>
</dbReference>
<name>A0ABS5KEM6_9BACT</name>
<dbReference type="PANTHER" id="PTHR47199:SF2">
    <property type="entry name" value="PHOTOSYSTEM II STABILITY_ASSEMBLY FACTOR HCF136, CHLOROPLASTIC"/>
    <property type="match status" value="1"/>
</dbReference>
<evidence type="ECO:0000256" key="3">
    <source>
        <dbReference type="SAM" id="SignalP"/>
    </source>
</evidence>
<organism evidence="5 6">
    <name type="scientific">Carboxylicivirga mesophila</name>
    <dbReference type="NCBI Taxonomy" id="1166478"/>
    <lineage>
        <taxon>Bacteria</taxon>
        <taxon>Pseudomonadati</taxon>
        <taxon>Bacteroidota</taxon>
        <taxon>Bacteroidia</taxon>
        <taxon>Marinilabiliales</taxon>
        <taxon>Marinilabiliaceae</taxon>
        <taxon>Carboxylicivirga</taxon>
    </lineage>
</organism>
<feature type="domain" description="Photosynthesis system II assembly factor Ycf48/Hcf136-like" evidence="4">
    <location>
        <begin position="93"/>
        <end position="219"/>
    </location>
</feature>
<evidence type="ECO:0000313" key="5">
    <source>
        <dbReference type="EMBL" id="MBS2213509.1"/>
    </source>
</evidence>
<dbReference type="CDD" id="cd15482">
    <property type="entry name" value="Sialidase_non-viral"/>
    <property type="match status" value="1"/>
</dbReference>
<keyword evidence="6" id="KW-1185">Reference proteome</keyword>
<comment type="caution">
    <text evidence="5">The sequence shown here is derived from an EMBL/GenBank/DDBJ whole genome shotgun (WGS) entry which is preliminary data.</text>
</comment>